<dbReference type="PANTHER" id="PTHR37490">
    <property type="entry name" value="EXPRESSED PROTEIN"/>
    <property type="match status" value="1"/>
</dbReference>
<proteinExistence type="predicted"/>
<dbReference type="PANTHER" id="PTHR37490:SF1">
    <property type="entry name" value="GLYCOSYLTRANSFERASE 2-LIKE DOMAIN-CONTAINING PROTEIN"/>
    <property type="match status" value="1"/>
</dbReference>
<evidence type="ECO:0000313" key="3">
    <source>
        <dbReference type="EMBL" id="KAK6544722.1"/>
    </source>
</evidence>
<dbReference type="EMBL" id="JAVHJO010000001">
    <property type="protein sequence ID" value="KAK6544722.1"/>
    <property type="molecule type" value="Genomic_DNA"/>
</dbReference>
<keyword evidence="2" id="KW-0812">Transmembrane</keyword>
<feature type="region of interest" description="Disordered" evidence="1">
    <location>
        <begin position="349"/>
        <end position="369"/>
    </location>
</feature>
<sequence>MHGNHVIPVSPKPFKSDFKPKAMKANCNLYVRGIVVLSIFSVFTFLVCLISENFAQRSIKEIISTATFRHSHSSQAAEINTQQWDLDIVVAHFKEDLKGLAKTLEKVQNVTSVRGLRRRIFLYTKNKENNDKRKLRKIARDLNITQAIYLPNEGREGGTYLHHIIQNYDNLSPHTLFLQANPHSPTSMLKTLQNYFYEDTGVLALGPYGTCECNNCRDIWSDVTWRRIGEMYTMTHESFCPKDILISISAQMIAHRDHIRSTKLKAWKTIYDKLRYGIGMDPKPKWMVTEDITNPFLGHALERSWMVLFDCIKPELAKNCKPNEWPKAEPDAAKRKSLRDSCQCIHRKGAEDDNDKVKKSWIPRGNRYP</sequence>
<dbReference type="Proteomes" id="UP001365542">
    <property type="component" value="Unassembled WGS sequence"/>
</dbReference>
<gene>
    <name evidence="3" type="ORF">TWF694_001408</name>
</gene>
<keyword evidence="2" id="KW-0472">Membrane</keyword>
<organism evidence="3 4">
    <name type="scientific">Orbilia ellipsospora</name>
    <dbReference type="NCBI Taxonomy" id="2528407"/>
    <lineage>
        <taxon>Eukaryota</taxon>
        <taxon>Fungi</taxon>
        <taxon>Dikarya</taxon>
        <taxon>Ascomycota</taxon>
        <taxon>Pezizomycotina</taxon>
        <taxon>Orbiliomycetes</taxon>
        <taxon>Orbiliales</taxon>
        <taxon>Orbiliaceae</taxon>
        <taxon>Orbilia</taxon>
    </lineage>
</organism>
<protein>
    <submittedName>
        <fullName evidence="3">Uncharacterized protein</fullName>
    </submittedName>
</protein>
<dbReference type="InterPro" id="IPR021838">
    <property type="entry name" value="DUF3431"/>
</dbReference>
<keyword evidence="2" id="KW-1133">Transmembrane helix</keyword>
<reference evidence="3 4" key="1">
    <citation type="submission" date="2019-10" db="EMBL/GenBank/DDBJ databases">
        <authorList>
            <person name="Palmer J.M."/>
        </authorList>
    </citation>
    <scope>NUCLEOTIDE SEQUENCE [LARGE SCALE GENOMIC DNA]</scope>
    <source>
        <strain evidence="3 4">TWF694</strain>
    </source>
</reference>
<comment type="caution">
    <text evidence="3">The sequence shown here is derived from an EMBL/GenBank/DDBJ whole genome shotgun (WGS) entry which is preliminary data.</text>
</comment>
<feature type="compositionally biased region" description="Basic and acidic residues" evidence="1">
    <location>
        <begin position="349"/>
        <end position="358"/>
    </location>
</feature>
<evidence type="ECO:0000256" key="1">
    <source>
        <dbReference type="SAM" id="MobiDB-lite"/>
    </source>
</evidence>
<evidence type="ECO:0000313" key="4">
    <source>
        <dbReference type="Proteomes" id="UP001365542"/>
    </source>
</evidence>
<evidence type="ECO:0000256" key="2">
    <source>
        <dbReference type="SAM" id="Phobius"/>
    </source>
</evidence>
<keyword evidence="4" id="KW-1185">Reference proteome</keyword>
<accession>A0AAV9XT44</accession>
<feature type="transmembrane region" description="Helical" evidence="2">
    <location>
        <begin position="29"/>
        <end position="50"/>
    </location>
</feature>
<dbReference type="Pfam" id="PF11913">
    <property type="entry name" value="DUF3431"/>
    <property type="match status" value="1"/>
</dbReference>
<name>A0AAV9XT44_9PEZI</name>
<dbReference type="AlphaFoldDB" id="A0AAV9XT44"/>